<sequence>MVVLRARFRGSMACLGFEVLSDLATGSHSPGLAERRARTLARRIALPPRTGESREGNASSALSSGGEILGLRGERGLPHLPTPRPCKQELDGPALAGCFGVHCPQEKAYLFLTGAHLHGSQMPWLGGKRPPGDRSSAH</sequence>
<feature type="region of interest" description="Disordered" evidence="1">
    <location>
        <begin position="45"/>
        <end position="86"/>
    </location>
</feature>
<dbReference type="Proteomes" id="UP000558488">
    <property type="component" value="Unassembled WGS sequence"/>
</dbReference>
<evidence type="ECO:0000313" key="3">
    <source>
        <dbReference type="Proteomes" id="UP000558488"/>
    </source>
</evidence>
<name>A0A7J7WDA0_PIPKU</name>
<comment type="caution">
    <text evidence="2">The sequence shown here is derived from an EMBL/GenBank/DDBJ whole genome shotgun (WGS) entry which is preliminary data.</text>
</comment>
<reference evidence="2 3" key="1">
    <citation type="journal article" date="2020" name="Nature">
        <title>Six reference-quality genomes reveal evolution of bat adaptations.</title>
        <authorList>
            <person name="Jebb D."/>
            <person name="Huang Z."/>
            <person name="Pippel M."/>
            <person name="Hughes G.M."/>
            <person name="Lavrichenko K."/>
            <person name="Devanna P."/>
            <person name="Winkler S."/>
            <person name="Jermiin L.S."/>
            <person name="Skirmuntt E.C."/>
            <person name="Katzourakis A."/>
            <person name="Burkitt-Gray L."/>
            <person name="Ray D.A."/>
            <person name="Sullivan K.A.M."/>
            <person name="Roscito J.G."/>
            <person name="Kirilenko B.M."/>
            <person name="Davalos L.M."/>
            <person name="Corthals A.P."/>
            <person name="Power M.L."/>
            <person name="Jones G."/>
            <person name="Ransome R.D."/>
            <person name="Dechmann D.K.N."/>
            <person name="Locatelli A.G."/>
            <person name="Puechmaille S.J."/>
            <person name="Fedrigo O."/>
            <person name="Jarvis E.D."/>
            <person name="Hiller M."/>
            <person name="Vernes S.C."/>
            <person name="Myers E.W."/>
            <person name="Teeling E.C."/>
        </authorList>
    </citation>
    <scope>NUCLEOTIDE SEQUENCE [LARGE SCALE GENOMIC DNA]</scope>
    <source>
        <strain evidence="2">MPipKuh1</strain>
        <tissue evidence="2">Flight muscle</tissue>
    </source>
</reference>
<organism evidence="2 3">
    <name type="scientific">Pipistrellus kuhlii</name>
    <name type="common">Kuhl's pipistrelle</name>
    <dbReference type="NCBI Taxonomy" id="59472"/>
    <lineage>
        <taxon>Eukaryota</taxon>
        <taxon>Metazoa</taxon>
        <taxon>Chordata</taxon>
        <taxon>Craniata</taxon>
        <taxon>Vertebrata</taxon>
        <taxon>Euteleostomi</taxon>
        <taxon>Mammalia</taxon>
        <taxon>Eutheria</taxon>
        <taxon>Laurasiatheria</taxon>
        <taxon>Chiroptera</taxon>
        <taxon>Yangochiroptera</taxon>
        <taxon>Vespertilionidae</taxon>
        <taxon>Pipistrellus</taxon>
    </lineage>
</organism>
<evidence type="ECO:0000256" key="1">
    <source>
        <dbReference type="SAM" id="MobiDB-lite"/>
    </source>
</evidence>
<keyword evidence="3" id="KW-1185">Reference proteome</keyword>
<gene>
    <name evidence="2" type="ORF">mPipKuh1_008086</name>
</gene>
<accession>A0A7J7WDA0</accession>
<proteinExistence type="predicted"/>
<evidence type="ECO:0000313" key="2">
    <source>
        <dbReference type="EMBL" id="KAF6335404.1"/>
    </source>
</evidence>
<feature type="compositionally biased region" description="Low complexity" evidence="1">
    <location>
        <begin position="62"/>
        <end position="71"/>
    </location>
</feature>
<dbReference type="AlphaFoldDB" id="A0A7J7WDA0"/>
<protein>
    <submittedName>
        <fullName evidence="2">Uncharacterized protein</fullName>
    </submittedName>
</protein>
<dbReference type="EMBL" id="JACAGB010000011">
    <property type="protein sequence ID" value="KAF6335404.1"/>
    <property type="molecule type" value="Genomic_DNA"/>
</dbReference>